<comment type="caution">
    <text evidence="1">The sequence shown here is derived from an EMBL/GenBank/DDBJ whole genome shotgun (WGS) entry which is preliminary data.</text>
</comment>
<sequence>MKKLDLHSISHIDARNETVRFIEANWNSSGSELEIITGYSLPMQKIVTKVLDEYELDWQVGDFLAINKGFIRVWLP</sequence>
<protein>
    <recommendedName>
        <fullName evidence="2">Smr domain-containing protein</fullName>
    </recommendedName>
</protein>
<evidence type="ECO:0000313" key="1">
    <source>
        <dbReference type="EMBL" id="KKM80501.1"/>
    </source>
</evidence>
<name>A0A0F9L0J1_9ZZZZ</name>
<proteinExistence type="predicted"/>
<accession>A0A0F9L0J1</accession>
<dbReference type="InterPro" id="IPR036063">
    <property type="entry name" value="Smr_dom_sf"/>
</dbReference>
<dbReference type="AlphaFoldDB" id="A0A0F9L0J1"/>
<dbReference type="SUPFAM" id="SSF160443">
    <property type="entry name" value="SMR domain-like"/>
    <property type="match status" value="1"/>
</dbReference>
<reference evidence="1" key="1">
    <citation type="journal article" date="2015" name="Nature">
        <title>Complex archaea that bridge the gap between prokaryotes and eukaryotes.</title>
        <authorList>
            <person name="Spang A."/>
            <person name="Saw J.H."/>
            <person name="Jorgensen S.L."/>
            <person name="Zaremba-Niedzwiedzka K."/>
            <person name="Martijn J."/>
            <person name="Lind A.E."/>
            <person name="van Eijk R."/>
            <person name="Schleper C."/>
            <person name="Guy L."/>
            <person name="Ettema T.J."/>
        </authorList>
    </citation>
    <scope>NUCLEOTIDE SEQUENCE</scope>
</reference>
<evidence type="ECO:0008006" key="2">
    <source>
        <dbReference type="Google" id="ProtNLM"/>
    </source>
</evidence>
<dbReference type="EMBL" id="LAZR01008172">
    <property type="protein sequence ID" value="KKM80501.1"/>
    <property type="molecule type" value="Genomic_DNA"/>
</dbReference>
<gene>
    <name evidence="1" type="ORF">LCGC14_1339250</name>
</gene>
<organism evidence="1">
    <name type="scientific">marine sediment metagenome</name>
    <dbReference type="NCBI Taxonomy" id="412755"/>
    <lineage>
        <taxon>unclassified sequences</taxon>
        <taxon>metagenomes</taxon>
        <taxon>ecological metagenomes</taxon>
    </lineage>
</organism>